<dbReference type="PRINTS" id="PR00974">
    <property type="entry name" value="RIBOSOMALS18"/>
</dbReference>
<dbReference type="EMBL" id="KZ155785">
    <property type="protein sequence ID" value="OUS45872.1"/>
    <property type="molecule type" value="Genomic_DNA"/>
</dbReference>
<dbReference type="GO" id="GO:0006412">
    <property type="term" value="P:translation"/>
    <property type="evidence" value="ECO:0007669"/>
    <property type="project" value="InterPro"/>
</dbReference>
<comment type="similarity">
    <text evidence="1 7">Belongs to the bacterial ribosomal protein bS18 family.</text>
</comment>
<dbReference type="Pfam" id="PF01084">
    <property type="entry name" value="Ribosomal_S18"/>
    <property type="match status" value="1"/>
</dbReference>
<dbReference type="PANTHER" id="PTHR13479:SF40">
    <property type="entry name" value="SMALL RIBOSOMAL SUBUNIT PROTEIN BS18M"/>
    <property type="match status" value="1"/>
</dbReference>
<accession>A0A1Y5IFH2</accession>
<dbReference type="eggNOG" id="KOG3162">
    <property type="taxonomic scope" value="Eukaryota"/>
</dbReference>
<evidence type="ECO:0000256" key="4">
    <source>
        <dbReference type="ARBA" id="ARBA00022980"/>
    </source>
</evidence>
<reference evidence="8" key="1">
    <citation type="submission" date="2017-04" db="EMBL/GenBank/DDBJ databases">
        <title>Population genomics of picophytoplankton unveils novel chromosome hypervariability.</title>
        <authorList>
            <consortium name="DOE Joint Genome Institute"/>
            <person name="Blanc-Mathieu R."/>
            <person name="Krasovec M."/>
            <person name="Hebrard M."/>
            <person name="Yau S."/>
            <person name="Desgranges E."/>
            <person name="Martin J."/>
            <person name="Schackwitz W."/>
            <person name="Kuo A."/>
            <person name="Salin G."/>
            <person name="Donnadieu C."/>
            <person name="Desdevises Y."/>
            <person name="Sanchez-Ferandin S."/>
            <person name="Moreau H."/>
            <person name="Rivals E."/>
            <person name="Grigoriev I.V."/>
            <person name="Grimsley N."/>
            <person name="Eyre-Walker A."/>
            <person name="Piganeau G."/>
        </authorList>
    </citation>
    <scope>NUCLEOTIDE SEQUENCE [LARGE SCALE GENOMIC DNA]</scope>
    <source>
        <strain evidence="8">RCC 1115</strain>
    </source>
</reference>
<dbReference type="InterPro" id="IPR036870">
    <property type="entry name" value="Ribosomal_bS18_sf"/>
</dbReference>
<dbReference type="InterPro" id="IPR001648">
    <property type="entry name" value="Ribosomal_bS18"/>
</dbReference>
<evidence type="ECO:0000256" key="3">
    <source>
        <dbReference type="ARBA" id="ARBA00022884"/>
    </source>
</evidence>
<gene>
    <name evidence="8" type="ORF">BE221DRAFT_75498</name>
</gene>
<dbReference type="GO" id="GO:0003735">
    <property type="term" value="F:structural constituent of ribosome"/>
    <property type="evidence" value="ECO:0007669"/>
    <property type="project" value="InterPro"/>
</dbReference>
<dbReference type="AlphaFoldDB" id="A0A1Y5IFH2"/>
<dbReference type="GO" id="GO:1990904">
    <property type="term" value="C:ribonucleoprotein complex"/>
    <property type="evidence" value="ECO:0007669"/>
    <property type="project" value="UniProtKB-KW"/>
</dbReference>
<comment type="subunit">
    <text evidence="2">Part of the 30S ribosomal subunit.</text>
</comment>
<sequence>MRGKAVEATLLERTSFEDARFLTQFVSDTGKIYPKRRLGVSAKAQRKISRAIKTARQMGILPYTSRLPQFQRSNNML</sequence>
<evidence type="ECO:0000256" key="5">
    <source>
        <dbReference type="ARBA" id="ARBA00023274"/>
    </source>
</evidence>
<evidence type="ECO:0000313" key="8">
    <source>
        <dbReference type="EMBL" id="OUS45872.1"/>
    </source>
</evidence>
<dbReference type="Proteomes" id="UP000195557">
    <property type="component" value="Unassembled WGS sequence"/>
</dbReference>
<dbReference type="PANTHER" id="PTHR13479">
    <property type="entry name" value="30S RIBOSOMAL PROTEIN S18"/>
    <property type="match status" value="1"/>
</dbReference>
<dbReference type="GO" id="GO:0070181">
    <property type="term" value="F:small ribosomal subunit rRNA binding"/>
    <property type="evidence" value="ECO:0007669"/>
    <property type="project" value="TreeGrafter"/>
</dbReference>
<keyword evidence="4 7" id="KW-0689">Ribosomal protein</keyword>
<evidence type="ECO:0000256" key="2">
    <source>
        <dbReference type="ARBA" id="ARBA00011458"/>
    </source>
</evidence>
<keyword evidence="5 7" id="KW-0687">Ribonucleoprotein</keyword>
<proteinExistence type="inferred from homology"/>
<evidence type="ECO:0000256" key="1">
    <source>
        <dbReference type="ARBA" id="ARBA00005589"/>
    </source>
</evidence>
<organism evidence="8">
    <name type="scientific">Ostreococcus tauri</name>
    <name type="common">Marine green alga</name>
    <dbReference type="NCBI Taxonomy" id="70448"/>
    <lineage>
        <taxon>Eukaryota</taxon>
        <taxon>Viridiplantae</taxon>
        <taxon>Chlorophyta</taxon>
        <taxon>Mamiellophyceae</taxon>
        <taxon>Mamiellales</taxon>
        <taxon>Bathycoccaceae</taxon>
        <taxon>Ostreococcus</taxon>
    </lineage>
</organism>
<dbReference type="Gene3D" id="4.10.640.10">
    <property type="entry name" value="Ribosomal protein S18"/>
    <property type="match status" value="1"/>
</dbReference>
<dbReference type="SUPFAM" id="SSF46911">
    <property type="entry name" value="Ribosomal protein S18"/>
    <property type="match status" value="1"/>
</dbReference>
<name>A0A1Y5IFH2_OSTTA</name>
<protein>
    <recommendedName>
        <fullName evidence="6">Small ribosomal subunit protein bS18c</fullName>
    </recommendedName>
</protein>
<dbReference type="NCBIfam" id="TIGR00165">
    <property type="entry name" value="S18"/>
    <property type="match status" value="1"/>
</dbReference>
<evidence type="ECO:0000256" key="6">
    <source>
        <dbReference type="ARBA" id="ARBA00035266"/>
    </source>
</evidence>
<evidence type="ECO:0000256" key="7">
    <source>
        <dbReference type="RuleBase" id="RU003910"/>
    </source>
</evidence>
<keyword evidence="3" id="KW-0694">RNA-binding</keyword>
<dbReference type="GO" id="GO:0005840">
    <property type="term" value="C:ribosome"/>
    <property type="evidence" value="ECO:0007669"/>
    <property type="project" value="UniProtKB-KW"/>
</dbReference>